<comment type="caution">
    <text evidence="3">The sequence shown here is derived from an EMBL/GenBank/DDBJ whole genome shotgun (WGS) entry which is preliminary data.</text>
</comment>
<dbReference type="PRINTS" id="PR00947">
    <property type="entry name" value="CUTICLE"/>
</dbReference>
<protein>
    <submittedName>
        <fullName evidence="3">Uncharacterized protein</fullName>
    </submittedName>
</protein>
<dbReference type="PROSITE" id="PS51155">
    <property type="entry name" value="CHIT_BIND_RR_2"/>
    <property type="match status" value="1"/>
</dbReference>
<keyword evidence="4" id="KW-1185">Reference proteome</keyword>
<keyword evidence="1 2" id="KW-0193">Cuticle</keyword>
<feature type="non-terminal residue" evidence="3">
    <location>
        <position position="1"/>
    </location>
</feature>
<name>A0AAV8WNI9_9CUCU</name>
<evidence type="ECO:0000313" key="4">
    <source>
        <dbReference type="Proteomes" id="UP001162156"/>
    </source>
</evidence>
<dbReference type="InterPro" id="IPR031311">
    <property type="entry name" value="CHIT_BIND_RR_consensus"/>
</dbReference>
<dbReference type="InterPro" id="IPR050468">
    <property type="entry name" value="Cuticle_Struct_Prot"/>
</dbReference>
<dbReference type="InterPro" id="IPR000618">
    <property type="entry name" value="Insect_cuticle"/>
</dbReference>
<accession>A0AAV8WNI9</accession>
<proteinExistence type="predicted"/>
<sequence>VIFTLFIFSVETGDGFRHQARGELRSDTGREEDEGLEVRGSYSYIGDDGRTYEVQYTAGKGGFEPYGTHIPPSAGVRQLGIPPQGTLATLAGIGAG</sequence>
<dbReference type="PROSITE" id="PS00233">
    <property type="entry name" value="CHIT_BIND_RR_1"/>
    <property type="match status" value="1"/>
</dbReference>
<evidence type="ECO:0000313" key="3">
    <source>
        <dbReference type="EMBL" id="KAJ8928172.1"/>
    </source>
</evidence>
<dbReference type="GO" id="GO:0008010">
    <property type="term" value="F:structural constituent of chitin-based larval cuticle"/>
    <property type="evidence" value="ECO:0007669"/>
    <property type="project" value="TreeGrafter"/>
</dbReference>
<evidence type="ECO:0000256" key="1">
    <source>
        <dbReference type="ARBA" id="ARBA00022460"/>
    </source>
</evidence>
<dbReference type="Pfam" id="PF00379">
    <property type="entry name" value="Chitin_bind_4"/>
    <property type="match status" value="1"/>
</dbReference>
<dbReference type="AlphaFoldDB" id="A0AAV8WNI9"/>
<dbReference type="Proteomes" id="UP001162156">
    <property type="component" value="Unassembled WGS sequence"/>
</dbReference>
<gene>
    <name evidence="3" type="ORF">NQ314_019234</name>
</gene>
<organism evidence="3 4">
    <name type="scientific">Rhamnusium bicolor</name>
    <dbReference type="NCBI Taxonomy" id="1586634"/>
    <lineage>
        <taxon>Eukaryota</taxon>
        <taxon>Metazoa</taxon>
        <taxon>Ecdysozoa</taxon>
        <taxon>Arthropoda</taxon>
        <taxon>Hexapoda</taxon>
        <taxon>Insecta</taxon>
        <taxon>Pterygota</taxon>
        <taxon>Neoptera</taxon>
        <taxon>Endopterygota</taxon>
        <taxon>Coleoptera</taxon>
        <taxon>Polyphaga</taxon>
        <taxon>Cucujiformia</taxon>
        <taxon>Chrysomeloidea</taxon>
        <taxon>Cerambycidae</taxon>
        <taxon>Lepturinae</taxon>
        <taxon>Rhagiini</taxon>
        <taxon>Rhamnusium</taxon>
    </lineage>
</organism>
<dbReference type="PANTHER" id="PTHR10380:SF173">
    <property type="entry name" value="CUTICULAR PROTEIN 47EF, ISOFORM C-RELATED"/>
    <property type="match status" value="1"/>
</dbReference>
<dbReference type="GO" id="GO:0062129">
    <property type="term" value="C:chitin-based extracellular matrix"/>
    <property type="evidence" value="ECO:0007669"/>
    <property type="project" value="TreeGrafter"/>
</dbReference>
<dbReference type="EMBL" id="JANEYF010005426">
    <property type="protein sequence ID" value="KAJ8928172.1"/>
    <property type="molecule type" value="Genomic_DNA"/>
</dbReference>
<evidence type="ECO:0000256" key="2">
    <source>
        <dbReference type="PROSITE-ProRule" id="PRU00497"/>
    </source>
</evidence>
<reference evidence="3" key="1">
    <citation type="journal article" date="2023" name="Insect Mol. Biol.">
        <title>Genome sequencing provides insights into the evolution of gene families encoding plant cell wall-degrading enzymes in longhorned beetles.</title>
        <authorList>
            <person name="Shin N.R."/>
            <person name="Okamura Y."/>
            <person name="Kirsch R."/>
            <person name="Pauchet Y."/>
        </authorList>
    </citation>
    <scope>NUCLEOTIDE SEQUENCE</scope>
    <source>
        <strain evidence="3">RBIC_L_NR</strain>
    </source>
</reference>
<dbReference type="PANTHER" id="PTHR10380">
    <property type="entry name" value="CUTICLE PROTEIN"/>
    <property type="match status" value="1"/>
</dbReference>